<dbReference type="AlphaFoldDB" id="A0A5C8NNE4"/>
<evidence type="ECO:0000313" key="3">
    <source>
        <dbReference type="Proteomes" id="UP000321571"/>
    </source>
</evidence>
<gene>
    <name evidence="2" type="ORF">FHP06_00025</name>
</gene>
<accession>A0A5C8NNE4</accession>
<evidence type="ECO:0000256" key="1">
    <source>
        <dbReference type="SAM" id="MobiDB-lite"/>
    </source>
</evidence>
<dbReference type="RefSeq" id="WP_147682599.1">
    <property type="nucleotide sequence ID" value="NZ_VDUX01000001.1"/>
</dbReference>
<evidence type="ECO:0000313" key="2">
    <source>
        <dbReference type="EMBL" id="TXL62676.1"/>
    </source>
</evidence>
<dbReference type="Proteomes" id="UP000321571">
    <property type="component" value="Unassembled WGS sequence"/>
</dbReference>
<feature type="region of interest" description="Disordered" evidence="1">
    <location>
        <begin position="42"/>
        <end position="65"/>
    </location>
</feature>
<reference evidence="2 3" key="1">
    <citation type="submission" date="2019-06" db="EMBL/GenBank/DDBJ databases">
        <title>Aeromicrobium sp. nov., isolated from a maize field.</title>
        <authorList>
            <person name="Lin S.-Y."/>
            <person name="Tsai C.-F."/>
            <person name="Young C.-C."/>
        </authorList>
    </citation>
    <scope>NUCLEOTIDE SEQUENCE [LARGE SCALE GENOMIC DNA]</scope>
    <source>
        <strain evidence="2 3">CC-CFT486</strain>
    </source>
</reference>
<proteinExistence type="predicted"/>
<sequence length="65" mass="6893">MSAQLAIVPAYQPRPPSIGARLLLASLSRAFVVLRLAPPPHTPGEHPLDHVARPELPRLDVAASG</sequence>
<keyword evidence="3" id="KW-1185">Reference proteome</keyword>
<feature type="compositionally biased region" description="Basic and acidic residues" evidence="1">
    <location>
        <begin position="43"/>
        <end position="58"/>
    </location>
</feature>
<name>A0A5C8NNE4_9ACTN</name>
<protein>
    <submittedName>
        <fullName evidence="2">Uncharacterized protein</fullName>
    </submittedName>
</protein>
<dbReference type="EMBL" id="VDUX01000001">
    <property type="protein sequence ID" value="TXL62676.1"/>
    <property type="molecule type" value="Genomic_DNA"/>
</dbReference>
<organism evidence="2 3">
    <name type="scientific">Aeromicrobium terrae</name>
    <dbReference type="NCBI Taxonomy" id="2498846"/>
    <lineage>
        <taxon>Bacteria</taxon>
        <taxon>Bacillati</taxon>
        <taxon>Actinomycetota</taxon>
        <taxon>Actinomycetes</taxon>
        <taxon>Propionibacteriales</taxon>
        <taxon>Nocardioidaceae</taxon>
        <taxon>Aeromicrobium</taxon>
    </lineage>
</organism>
<comment type="caution">
    <text evidence="2">The sequence shown here is derived from an EMBL/GenBank/DDBJ whole genome shotgun (WGS) entry which is preliminary data.</text>
</comment>